<organism evidence="1 2">
    <name type="scientific">Oryza rufipogon</name>
    <name type="common">Brownbeard rice</name>
    <name type="synonym">Asian wild rice</name>
    <dbReference type="NCBI Taxonomy" id="4529"/>
    <lineage>
        <taxon>Eukaryota</taxon>
        <taxon>Viridiplantae</taxon>
        <taxon>Streptophyta</taxon>
        <taxon>Embryophyta</taxon>
        <taxon>Tracheophyta</taxon>
        <taxon>Spermatophyta</taxon>
        <taxon>Magnoliopsida</taxon>
        <taxon>Liliopsida</taxon>
        <taxon>Poales</taxon>
        <taxon>Poaceae</taxon>
        <taxon>BOP clade</taxon>
        <taxon>Oryzoideae</taxon>
        <taxon>Oryzeae</taxon>
        <taxon>Oryzinae</taxon>
        <taxon>Oryza</taxon>
    </lineage>
</organism>
<reference evidence="2" key="1">
    <citation type="submission" date="2013-06" db="EMBL/GenBank/DDBJ databases">
        <authorList>
            <person name="Zhao Q."/>
        </authorList>
    </citation>
    <scope>NUCLEOTIDE SEQUENCE</scope>
    <source>
        <strain evidence="2">cv. W1943</strain>
    </source>
</reference>
<dbReference type="Proteomes" id="UP000008022">
    <property type="component" value="Unassembled WGS sequence"/>
</dbReference>
<evidence type="ECO:0000313" key="2">
    <source>
        <dbReference type="Proteomes" id="UP000008022"/>
    </source>
</evidence>
<proteinExistence type="predicted"/>
<evidence type="ECO:0000313" key="1">
    <source>
        <dbReference type="EnsemblPlants" id="ORUFI01G08380.1"/>
    </source>
</evidence>
<name>A0A0E0MT84_ORYRU</name>
<sequence length="65" mass="7013">MCLMRACMPGQVKKAGGDCVSVCWCATLCMMAHINVTSVSQMASAARRERGGQAGYQETLVRAWT</sequence>
<protein>
    <submittedName>
        <fullName evidence="1">Uncharacterized protein</fullName>
    </submittedName>
</protein>
<dbReference type="HOGENOM" id="CLU_2853723_0_0_1"/>
<reference evidence="1" key="2">
    <citation type="submission" date="2015-06" db="UniProtKB">
        <authorList>
            <consortium name="EnsemblPlants"/>
        </authorList>
    </citation>
    <scope>IDENTIFICATION</scope>
</reference>
<keyword evidence="2" id="KW-1185">Reference proteome</keyword>
<dbReference type="Gramene" id="ORUFI01G08380.1">
    <property type="protein sequence ID" value="ORUFI01G08380.1"/>
    <property type="gene ID" value="ORUFI01G08380"/>
</dbReference>
<dbReference type="AlphaFoldDB" id="A0A0E0MT84"/>
<dbReference type="EnsemblPlants" id="ORUFI01G08380.1">
    <property type="protein sequence ID" value="ORUFI01G08380.1"/>
    <property type="gene ID" value="ORUFI01G08380"/>
</dbReference>
<accession>A0A0E0MT84</accession>